<sequence length="777" mass="90923">MENNNNYRYPGVNYFTKKDKDIFCGRQEDTNEFYTQVMLSRTLVLHAESGNGKSSLIQAGFLPLLEEKQNESIKLEHNQFLFYPITIRFDSINKANDTKKQPLDTKILINDTISKIENSFPELNKIELPYLEKTNTNSLWCIAKKLATKKLKLLLIFDQFEELQGYPTETITSFKKELAELLNSEIPKPIYEEIKKIASENALIENLEEEKREEFNTNFKFYEKPLDAKIIFVVREDKLGTMSLLSDYFPNILKNDFLLKSLSFQNACHALTKPATVPGDFISPIFKFESNELVQNLITEIADKQTGLVDPIQIQIIATRIEKNIIEKAKLNPNTDSETLVVTKDDIPQLGDIINEFYNNCWETAKAKLQLSDAEFEHKKNNIISVLVVNDRRDLVNSGWIIENKTEEIDQKIVSELLKSGLLREVPSGNDKFYQLCHDRFIKPVLEDQKRVELLQKEKEEKERTENLEIQLKEEKKRSDQLKELNEKVKHSKKIANIIGIFFIILLSFMLYQNKSELNKKSIELNNNKDSVNELTIELKTNGKESIPAFYVYAKQLLDEKKPLEAKNVFLRILKIEDSPKIRYAITNIYFKKTGISHFKEFFLSNNSNIKDYYEFFNNNTFYETFGNGTYDNKTLLEYYSNLVALDLEYLKMKPVNKYVVEKETSEHYNSLGYYSLLCKQYEKTIYFFNESIKYSKRYGINNDAAKGNLPHAYLFNNRYEEAKELYLSLKDKPFKNLNYDDKIKTFKDAFLDDFKNFREAGITNKDMDEIQALLEK</sequence>
<feature type="transmembrane region" description="Helical" evidence="2">
    <location>
        <begin position="495"/>
        <end position="512"/>
    </location>
</feature>
<dbReference type="Proteomes" id="UP000812031">
    <property type="component" value="Unassembled WGS sequence"/>
</dbReference>
<evidence type="ECO:0000259" key="3">
    <source>
        <dbReference type="Pfam" id="PF20703"/>
    </source>
</evidence>
<dbReference type="EMBL" id="JAHWYN010000017">
    <property type="protein sequence ID" value="MBW4362054.1"/>
    <property type="molecule type" value="Genomic_DNA"/>
</dbReference>
<keyword evidence="5" id="KW-1185">Reference proteome</keyword>
<protein>
    <recommendedName>
        <fullName evidence="3">Novel STAND NTPase 1 domain-containing protein</fullName>
    </recommendedName>
</protein>
<gene>
    <name evidence="4" type="ORF">KZH69_16310</name>
</gene>
<organism evidence="4 5">
    <name type="scientific">Flavobacterium taihuense</name>
    <dbReference type="NCBI Taxonomy" id="2857508"/>
    <lineage>
        <taxon>Bacteria</taxon>
        <taxon>Pseudomonadati</taxon>
        <taxon>Bacteroidota</taxon>
        <taxon>Flavobacteriia</taxon>
        <taxon>Flavobacteriales</taxon>
        <taxon>Flavobacteriaceae</taxon>
        <taxon>Flavobacterium</taxon>
    </lineage>
</organism>
<keyword evidence="2" id="KW-0472">Membrane</keyword>
<evidence type="ECO:0000313" key="4">
    <source>
        <dbReference type="EMBL" id="MBW4362054.1"/>
    </source>
</evidence>
<dbReference type="Pfam" id="PF20703">
    <property type="entry name" value="nSTAND1"/>
    <property type="match status" value="1"/>
</dbReference>
<feature type="coiled-coil region" evidence="1">
    <location>
        <begin position="190"/>
        <end position="217"/>
    </location>
</feature>
<dbReference type="RefSeq" id="WP_219318543.1">
    <property type="nucleotide sequence ID" value="NZ_JAHWYN010000017.1"/>
</dbReference>
<keyword evidence="1" id="KW-0175">Coiled coil</keyword>
<keyword evidence="2" id="KW-1133">Transmembrane helix</keyword>
<comment type="caution">
    <text evidence="4">The sequence shown here is derived from an EMBL/GenBank/DDBJ whole genome shotgun (WGS) entry which is preliminary data.</text>
</comment>
<dbReference type="InterPro" id="IPR049052">
    <property type="entry name" value="nSTAND1"/>
</dbReference>
<evidence type="ECO:0000256" key="1">
    <source>
        <dbReference type="SAM" id="Coils"/>
    </source>
</evidence>
<name>A0ABS6XZF7_9FLAO</name>
<feature type="coiled-coil region" evidence="1">
    <location>
        <begin position="445"/>
        <end position="492"/>
    </location>
</feature>
<reference evidence="4 5" key="1">
    <citation type="submission" date="2021-07" db="EMBL/GenBank/DDBJ databases">
        <title>Flavobacterium sp. nov. isolated from sediment on the Taihu Lake.</title>
        <authorList>
            <person name="Qu J.-H."/>
        </authorList>
    </citation>
    <scope>NUCLEOTIDE SEQUENCE [LARGE SCALE GENOMIC DNA]</scope>
    <source>
        <strain evidence="4 5">NAS39</strain>
    </source>
</reference>
<keyword evidence="2" id="KW-0812">Transmembrane</keyword>
<evidence type="ECO:0000256" key="2">
    <source>
        <dbReference type="SAM" id="Phobius"/>
    </source>
</evidence>
<accession>A0ABS6XZF7</accession>
<evidence type="ECO:0000313" key="5">
    <source>
        <dbReference type="Proteomes" id="UP000812031"/>
    </source>
</evidence>
<feature type="domain" description="Novel STAND NTPase 1" evidence="3">
    <location>
        <begin position="9"/>
        <end position="306"/>
    </location>
</feature>
<proteinExistence type="predicted"/>